<dbReference type="AlphaFoldDB" id="A0A4R2F3F8"/>
<keyword evidence="2" id="KW-1185">Reference proteome</keyword>
<reference evidence="1 2" key="1">
    <citation type="submission" date="2019-03" db="EMBL/GenBank/DDBJ databases">
        <title>Freshwater and sediment microbial communities from various areas in North America, analyzing microbe dynamics in response to fracking.</title>
        <authorList>
            <person name="Lamendella R."/>
        </authorList>
    </citation>
    <scope>NUCLEOTIDE SEQUENCE [LARGE SCALE GENOMIC DNA]</scope>
    <source>
        <strain evidence="1 2">74A</strain>
    </source>
</reference>
<accession>A0A4R2F3F8</accession>
<dbReference type="EMBL" id="SLWF01000037">
    <property type="protein sequence ID" value="TCN78855.1"/>
    <property type="molecule type" value="Genomic_DNA"/>
</dbReference>
<evidence type="ECO:0000313" key="1">
    <source>
        <dbReference type="EMBL" id="TCN78855.1"/>
    </source>
</evidence>
<evidence type="ECO:0000313" key="2">
    <source>
        <dbReference type="Proteomes" id="UP000294832"/>
    </source>
</evidence>
<gene>
    <name evidence="1" type="ORF">EDC91_13729</name>
</gene>
<protein>
    <submittedName>
        <fullName evidence="1">Uncharacterized protein</fullName>
    </submittedName>
</protein>
<sequence length="80" mass="9103">MLESTFLLLAIMLLGYLFRHRWSGNQRHKETRTKTVSAKILPFRAVSIECLGFPCKAVSKLSNKRFLPNDAPSIPPCDLQ</sequence>
<name>A0A4R2F3F8_9GAMM</name>
<comment type="caution">
    <text evidence="1">The sequence shown here is derived from an EMBL/GenBank/DDBJ whole genome shotgun (WGS) entry which is preliminary data.</text>
</comment>
<dbReference type="RefSeq" id="WP_133040359.1">
    <property type="nucleotide sequence ID" value="NZ_SLWF01000037.1"/>
</dbReference>
<organism evidence="1 2">
    <name type="scientific">Shewanella fodinae</name>
    <dbReference type="NCBI Taxonomy" id="552357"/>
    <lineage>
        <taxon>Bacteria</taxon>
        <taxon>Pseudomonadati</taxon>
        <taxon>Pseudomonadota</taxon>
        <taxon>Gammaproteobacteria</taxon>
        <taxon>Alteromonadales</taxon>
        <taxon>Shewanellaceae</taxon>
        <taxon>Shewanella</taxon>
    </lineage>
</organism>
<dbReference type="OrthoDB" id="8527522at2"/>
<dbReference type="Proteomes" id="UP000294832">
    <property type="component" value="Unassembled WGS sequence"/>
</dbReference>
<proteinExistence type="predicted"/>